<dbReference type="RefSeq" id="WP_259621802.1">
    <property type="nucleotide sequence ID" value="NZ_JANYMP010000002.1"/>
</dbReference>
<feature type="domain" description="VOC" evidence="1">
    <location>
        <begin position="135"/>
        <end position="248"/>
    </location>
</feature>
<dbReference type="Pfam" id="PF00903">
    <property type="entry name" value="Glyoxalase"/>
    <property type="match status" value="1"/>
</dbReference>
<dbReference type="CDD" id="cd07247">
    <property type="entry name" value="SgaA_N_like"/>
    <property type="match status" value="2"/>
</dbReference>
<dbReference type="InterPro" id="IPR041581">
    <property type="entry name" value="Glyoxalase_6"/>
</dbReference>
<keyword evidence="3" id="KW-1185">Reference proteome</keyword>
<reference evidence="2" key="1">
    <citation type="submission" date="2022-08" db="EMBL/GenBank/DDBJ databases">
        <authorList>
            <person name="Tistechok S."/>
            <person name="Samborskyy M."/>
            <person name="Roman I."/>
        </authorList>
    </citation>
    <scope>NUCLEOTIDE SEQUENCE</scope>
    <source>
        <strain evidence="2">DSM 103496</strain>
    </source>
</reference>
<proteinExistence type="predicted"/>
<gene>
    <name evidence="2" type="ORF">NZH93_05485</name>
</gene>
<organism evidence="2 3">
    <name type="scientific">Umezawaea endophytica</name>
    <dbReference type="NCBI Taxonomy" id="1654476"/>
    <lineage>
        <taxon>Bacteria</taxon>
        <taxon>Bacillati</taxon>
        <taxon>Actinomycetota</taxon>
        <taxon>Actinomycetes</taxon>
        <taxon>Pseudonocardiales</taxon>
        <taxon>Pseudonocardiaceae</taxon>
        <taxon>Umezawaea</taxon>
    </lineage>
</organism>
<comment type="caution">
    <text evidence="2">The sequence shown here is derived from an EMBL/GenBank/DDBJ whole genome shotgun (WGS) entry which is preliminary data.</text>
</comment>
<name>A0A9X3ADN4_9PSEU</name>
<dbReference type="InterPro" id="IPR004360">
    <property type="entry name" value="Glyas_Fos-R_dOase_dom"/>
</dbReference>
<dbReference type="InterPro" id="IPR052164">
    <property type="entry name" value="Anthracycline_SecMetBiosynth"/>
</dbReference>
<evidence type="ECO:0000259" key="1">
    <source>
        <dbReference type="PROSITE" id="PS51819"/>
    </source>
</evidence>
<dbReference type="PROSITE" id="PS51819">
    <property type="entry name" value="VOC"/>
    <property type="match status" value="1"/>
</dbReference>
<dbReference type="InterPro" id="IPR037523">
    <property type="entry name" value="VOC_core"/>
</dbReference>
<dbReference type="SUPFAM" id="SSF54593">
    <property type="entry name" value="Glyoxalase/Bleomycin resistance protein/Dihydroxybiphenyl dioxygenase"/>
    <property type="match status" value="2"/>
</dbReference>
<accession>A0A9X3ADN4</accession>
<dbReference type="PANTHER" id="PTHR33993">
    <property type="entry name" value="GLYOXALASE-RELATED"/>
    <property type="match status" value="1"/>
</dbReference>
<dbReference type="EMBL" id="JANYMP010000002">
    <property type="protein sequence ID" value="MCS7476297.1"/>
    <property type="molecule type" value="Genomic_DNA"/>
</dbReference>
<dbReference type="InterPro" id="IPR029068">
    <property type="entry name" value="Glyas_Bleomycin-R_OHBP_Dase"/>
</dbReference>
<sequence length="251" mass="26979">MSELTTPYAHGTPAWVEQLTTDLKATKDFYRGLFGWDYETDGYTMALLRGKPVAGLREMPRDALFSVVWTTFLATDDVDESVDLTAEHGGTVLVPVFEMEGPGRGAIVADSTGASFGLWEAGTHIGAYVVNEPGAVVWNELAARDLDRAAEFYREVFDVEVESAPELGYTRFKVEDRAVGGAYAMTGAVPADIPPHWMTYFGVTDVEEAVARVVELGGIAVGEPTDSAFGRFATVGDPLGAPFRVLDVAAG</sequence>
<dbReference type="AlphaFoldDB" id="A0A9X3ADN4"/>
<evidence type="ECO:0000313" key="2">
    <source>
        <dbReference type="EMBL" id="MCS7476297.1"/>
    </source>
</evidence>
<protein>
    <submittedName>
        <fullName evidence="2">VOC family protein</fullName>
    </submittedName>
</protein>
<dbReference type="Proteomes" id="UP001141259">
    <property type="component" value="Unassembled WGS sequence"/>
</dbReference>
<dbReference type="PANTHER" id="PTHR33993:SF14">
    <property type="entry name" value="GB|AAF24581.1"/>
    <property type="match status" value="1"/>
</dbReference>
<evidence type="ECO:0000313" key="3">
    <source>
        <dbReference type="Proteomes" id="UP001141259"/>
    </source>
</evidence>
<dbReference type="Pfam" id="PF18029">
    <property type="entry name" value="Glyoxalase_6"/>
    <property type="match status" value="1"/>
</dbReference>
<dbReference type="Gene3D" id="3.10.180.10">
    <property type="entry name" value="2,3-Dihydroxybiphenyl 1,2-Dioxygenase, domain 1"/>
    <property type="match status" value="2"/>
</dbReference>